<dbReference type="AlphaFoldDB" id="A0A0C9YQI8"/>
<gene>
    <name evidence="3" type="ORF">PISMIDRAFT_683730</name>
    <name evidence="2" type="ORF">PISMIDRAFT_689865</name>
    <name evidence="1" type="ORF">PISMIDRAFT_690229</name>
</gene>
<evidence type="ECO:0000313" key="2">
    <source>
        <dbReference type="EMBL" id="KIK12012.1"/>
    </source>
</evidence>
<reference evidence="3 4" key="1">
    <citation type="submission" date="2014-04" db="EMBL/GenBank/DDBJ databases">
        <authorList>
            <consortium name="DOE Joint Genome Institute"/>
            <person name="Kuo A."/>
            <person name="Kohler A."/>
            <person name="Costa M.D."/>
            <person name="Nagy L.G."/>
            <person name="Floudas D."/>
            <person name="Copeland A."/>
            <person name="Barry K.W."/>
            <person name="Cichocki N."/>
            <person name="Veneault-Fourrey C."/>
            <person name="LaButti K."/>
            <person name="Lindquist E.A."/>
            <person name="Lipzen A."/>
            <person name="Lundell T."/>
            <person name="Morin E."/>
            <person name="Murat C."/>
            <person name="Sun H."/>
            <person name="Tunlid A."/>
            <person name="Henrissat B."/>
            <person name="Grigoriev I.V."/>
            <person name="Hibbett D.S."/>
            <person name="Martin F."/>
            <person name="Nordberg H.P."/>
            <person name="Cantor M.N."/>
            <person name="Hua S.X."/>
        </authorList>
    </citation>
    <scope>NUCLEOTIDE SEQUENCE [LARGE SCALE GENOMIC DNA]</scope>
    <source>
        <strain evidence="3 4">441</strain>
    </source>
</reference>
<dbReference type="HOGENOM" id="CLU_2868523_0_0_1"/>
<evidence type="ECO:0000313" key="4">
    <source>
        <dbReference type="Proteomes" id="UP000054018"/>
    </source>
</evidence>
<keyword evidence="4" id="KW-1185">Reference proteome</keyword>
<protein>
    <submittedName>
        <fullName evidence="3">Unplaced genomic scaffold scaffold_111, whole genome shotgun sequence</fullName>
    </submittedName>
</protein>
<name>A0A0C9YQI8_9AGAM</name>
<reference evidence="4" key="2">
    <citation type="submission" date="2015-01" db="EMBL/GenBank/DDBJ databases">
        <title>Evolutionary Origins and Diversification of the Mycorrhizal Mutualists.</title>
        <authorList>
            <consortium name="DOE Joint Genome Institute"/>
            <consortium name="Mycorrhizal Genomics Consortium"/>
            <person name="Kohler A."/>
            <person name="Kuo A."/>
            <person name="Nagy L.G."/>
            <person name="Floudas D."/>
            <person name="Copeland A."/>
            <person name="Barry K.W."/>
            <person name="Cichocki N."/>
            <person name="Veneault-Fourrey C."/>
            <person name="LaButti K."/>
            <person name="Lindquist E.A."/>
            <person name="Lipzen A."/>
            <person name="Lundell T."/>
            <person name="Morin E."/>
            <person name="Murat C."/>
            <person name="Riley R."/>
            <person name="Ohm R."/>
            <person name="Sun H."/>
            <person name="Tunlid A."/>
            <person name="Henrissat B."/>
            <person name="Grigoriev I.V."/>
            <person name="Hibbett D.S."/>
            <person name="Martin F."/>
        </authorList>
    </citation>
    <scope>NUCLEOTIDE SEQUENCE [LARGE SCALE GENOMIC DNA]</scope>
    <source>
        <strain evidence="1 4">441</strain>
    </source>
</reference>
<evidence type="ECO:0000313" key="3">
    <source>
        <dbReference type="EMBL" id="KIK18886.1"/>
    </source>
</evidence>
<dbReference type="EMBL" id="KN834129">
    <property type="protein sequence ID" value="KIK12012.1"/>
    <property type="molecule type" value="Genomic_DNA"/>
</dbReference>
<dbReference type="EMBL" id="KN834184">
    <property type="protein sequence ID" value="KIK11601.1"/>
    <property type="molecule type" value="Genomic_DNA"/>
</dbReference>
<accession>A0A0C9YQI8</accession>
<dbReference type="EMBL" id="KN833795">
    <property type="protein sequence ID" value="KIK18886.1"/>
    <property type="molecule type" value="Genomic_DNA"/>
</dbReference>
<evidence type="ECO:0000313" key="1">
    <source>
        <dbReference type="EMBL" id="KIK11601.1"/>
    </source>
</evidence>
<sequence>MTIKTLVPPPTNRESSECVCIVTSCDPGLRKMFSAYPVQGQGQQRGQEQVVAVTKFWTSTCSHT</sequence>
<organism evidence="3 4">
    <name type="scientific">Pisolithus microcarpus 441</name>
    <dbReference type="NCBI Taxonomy" id="765257"/>
    <lineage>
        <taxon>Eukaryota</taxon>
        <taxon>Fungi</taxon>
        <taxon>Dikarya</taxon>
        <taxon>Basidiomycota</taxon>
        <taxon>Agaricomycotina</taxon>
        <taxon>Agaricomycetes</taxon>
        <taxon>Agaricomycetidae</taxon>
        <taxon>Boletales</taxon>
        <taxon>Sclerodermatineae</taxon>
        <taxon>Pisolithaceae</taxon>
        <taxon>Pisolithus</taxon>
    </lineage>
</organism>
<proteinExistence type="predicted"/>
<dbReference type="Proteomes" id="UP000054018">
    <property type="component" value="Unassembled WGS sequence"/>
</dbReference>
<reference evidence="3" key="3">
    <citation type="submission" date="2015-02" db="EMBL/GenBank/DDBJ databases">
        <title>Evolutionary Origins and Diversification of the Mycorrhizal Mutualists.</title>
        <authorList>
            <consortium name="DOE Joint Genome Institute"/>
            <consortium name="Mycorrhizal Genomics Consortium"/>
            <person name="Kohler A."/>
            <person name="Kuo A."/>
            <person name="Nagy L.G."/>
            <person name="Floudas D."/>
            <person name="Copeland A."/>
            <person name="Barry K.W."/>
            <person name="Cichocki N."/>
            <person name="Veneault-Fourrey C."/>
            <person name="LaButti K."/>
            <person name="Lindquist E.A."/>
            <person name="Lipzen A."/>
            <person name="Lundell T."/>
            <person name="Morin E."/>
            <person name="Murat C."/>
            <person name="Riley R."/>
            <person name="Ohm R."/>
            <person name="Sun H."/>
            <person name="Tunlid A."/>
            <person name="Henrissat B."/>
            <person name="Grigoriev I.V."/>
            <person name="Hibbett D.S."/>
            <person name="Martin F."/>
        </authorList>
    </citation>
    <scope>NUCLEOTIDE SEQUENCE</scope>
    <source>
        <strain evidence="3">441</strain>
    </source>
</reference>